<proteinExistence type="predicted"/>
<evidence type="ECO:0000313" key="2">
    <source>
        <dbReference type="Proteomes" id="UP000828941"/>
    </source>
</evidence>
<name>A0ACB9MWT4_BAUVA</name>
<dbReference type="EMBL" id="CM039433">
    <property type="protein sequence ID" value="KAI4327934.1"/>
    <property type="molecule type" value="Genomic_DNA"/>
</dbReference>
<keyword evidence="2" id="KW-1185">Reference proteome</keyword>
<accession>A0ACB9MWT4</accession>
<evidence type="ECO:0000313" key="1">
    <source>
        <dbReference type="EMBL" id="KAI4327934.1"/>
    </source>
</evidence>
<organism evidence="1 2">
    <name type="scientific">Bauhinia variegata</name>
    <name type="common">Purple orchid tree</name>
    <name type="synonym">Phanera variegata</name>
    <dbReference type="NCBI Taxonomy" id="167791"/>
    <lineage>
        <taxon>Eukaryota</taxon>
        <taxon>Viridiplantae</taxon>
        <taxon>Streptophyta</taxon>
        <taxon>Embryophyta</taxon>
        <taxon>Tracheophyta</taxon>
        <taxon>Spermatophyta</taxon>
        <taxon>Magnoliopsida</taxon>
        <taxon>eudicotyledons</taxon>
        <taxon>Gunneridae</taxon>
        <taxon>Pentapetalae</taxon>
        <taxon>rosids</taxon>
        <taxon>fabids</taxon>
        <taxon>Fabales</taxon>
        <taxon>Fabaceae</taxon>
        <taxon>Cercidoideae</taxon>
        <taxon>Cercideae</taxon>
        <taxon>Bauhiniinae</taxon>
        <taxon>Bauhinia</taxon>
    </lineage>
</organism>
<sequence length="314" mass="34327">MVGFSELSDTDESVIDEIISQAQDACVLEQISAINCSGFTDSVLPTELESRFRKLKTFPSTKAKGGVAPPRPVNGKSGNVKPFNSKTMDSSPKGKAEFDSPSDEGSPKFSPSKENPDKEVSLDRELQSGIVSPPSDSLDISKKNVNFSPVRENSKGNKDVKLKSTYGPVSSPSGTSDLSEESSVFSQFKPKPDARKGLKLQSKSRSLSSPLSSSNSFRSSPSPPRKASCFWCSPKKQASKKKSKENWAMNDVLGWDIDDEFLSDMGSFSAKKQQKMLKKAMKEEEKISQEAEKIVKWAKQASARMSVEDDLSDD</sequence>
<protein>
    <submittedName>
        <fullName evidence="1">Uncharacterized protein</fullName>
    </submittedName>
</protein>
<gene>
    <name evidence="1" type="ORF">L6164_020340</name>
</gene>
<comment type="caution">
    <text evidence="1">The sequence shown here is derived from an EMBL/GenBank/DDBJ whole genome shotgun (WGS) entry which is preliminary data.</text>
</comment>
<reference evidence="1 2" key="1">
    <citation type="journal article" date="2022" name="DNA Res.">
        <title>Chromosomal-level genome assembly of the orchid tree Bauhinia variegata (Leguminosae; Cercidoideae) supports the allotetraploid origin hypothesis of Bauhinia.</title>
        <authorList>
            <person name="Zhong Y."/>
            <person name="Chen Y."/>
            <person name="Zheng D."/>
            <person name="Pang J."/>
            <person name="Liu Y."/>
            <person name="Luo S."/>
            <person name="Meng S."/>
            <person name="Qian L."/>
            <person name="Wei D."/>
            <person name="Dai S."/>
            <person name="Zhou R."/>
        </authorList>
    </citation>
    <scope>NUCLEOTIDE SEQUENCE [LARGE SCALE GENOMIC DNA]</scope>
    <source>
        <strain evidence="1">BV-YZ2020</strain>
    </source>
</reference>
<dbReference type="Proteomes" id="UP000828941">
    <property type="component" value="Chromosome 8"/>
</dbReference>